<name>A0A6G1IBH9_9PEZI</name>
<evidence type="ECO:0000313" key="2">
    <source>
        <dbReference type="EMBL" id="KAF2405632.1"/>
    </source>
</evidence>
<protein>
    <submittedName>
        <fullName evidence="2">Uncharacterized protein</fullName>
    </submittedName>
</protein>
<accession>A0A6G1IBH9</accession>
<evidence type="ECO:0000256" key="1">
    <source>
        <dbReference type="SAM" id="MobiDB-lite"/>
    </source>
</evidence>
<reference evidence="2" key="1">
    <citation type="journal article" date="2020" name="Stud. Mycol.">
        <title>101 Dothideomycetes genomes: a test case for predicting lifestyles and emergence of pathogens.</title>
        <authorList>
            <person name="Haridas S."/>
            <person name="Albert R."/>
            <person name="Binder M."/>
            <person name="Bloem J."/>
            <person name="Labutti K."/>
            <person name="Salamov A."/>
            <person name="Andreopoulos B."/>
            <person name="Baker S."/>
            <person name="Barry K."/>
            <person name="Bills G."/>
            <person name="Bluhm B."/>
            <person name="Cannon C."/>
            <person name="Castanera R."/>
            <person name="Culley D."/>
            <person name="Daum C."/>
            <person name="Ezra D."/>
            <person name="Gonzalez J."/>
            <person name="Henrissat B."/>
            <person name="Kuo A."/>
            <person name="Liang C."/>
            <person name="Lipzen A."/>
            <person name="Lutzoni F."/>
            <person name="Magnuson J."/>
            <person name="Mondo S."/>
            <person name="Nolan M."/>
            <person name="Ohm R."/>
            <person name="Pangilinan J."/>
            <person name="Park H.-J."/>
            <person name="Ramirez L."/>
            <person name="Alfaro M."/>
            <person name="Sun H."/>
            <person name="Tritt A."/>
            <person name="Yoshinaga Y."/>
            <person name="Zwiers L.-H."/>
            <person name="Turgeon B."/>
            <person name="Goodwin S."/>
            <person name="Spatafora J."/>
            <person name="Crous P."/>
            <person name="Grigoriev I."/>
        </authorList>
    </citation>
    <scope>NUCLEOTIDE SEQUENCE</scope>
    <source>
        <strain evidence="2">CBS 262.69</strain>
    </source>
</reference>
<dbReference type="Proteomes" id="UP000799640">
    <property type="component" value="Unassembled WGS sequence"/>
</dbReference>
<sequence>MLVITPELTNHRTADWAPSLPRANSYPLPRNPSLGETTAGHAPTTRERLGCTTSLPSSANPSAKPACFTGGTELPAERRMCLRPSWVRPSCRVHPSPYVTGRKRTVPCGWCWVWHDARGVGRAHTQRVERTSRIGDRCSRGQFDRSGFGRVGSGGVVRLAVELRGAGCVVLAMGGRAGVCFRRVPGKRREWPGVDSWDEVRDISVLVFAAFPKKGK</sequence>
<evidence type="ECO:0000313" key="3">
    <source>
        <dbReference type="Proteomes" id="UP000799640"/>
    </source>
</evidence>
<dbReference type="AlphaFoldDB" id="A0A6G1IBH9"/>
<dbReference type="EMBL" id="ML996687">
    <property type="protein sequence ID" value="KAF2405632.1"/>
    <property type="molecule type" value="Genomic_DNA"/>
</dbReference>
<gene>
    <name evidence="2" type="ORF">EJ06DRAFT_32281</name>
</gene>
<keyword evidence="3" id="KW-1185">Reference proteome</keyword>
<organism evidence="2 3">
    <name type="scientific">Trichodelitschia bisporula</name>
    <dbReference type="NCBI Taxonomy" id="703511"/>
    <lineage>
        <taxon>Eukaryota</taxon>
        <taxon>Fungi</taxon>
        <taxon>Dikarya</taxon>
        <taxon>Ascomycota</taxon>
        <taxon>Pezizomycotina</taxon>
        <taxon>Dothideomycetes</taxon>
        <taxon>Dothideomycetes incertae sedis</taxon>
        <taxon>Phaeotrichales</taxon>
        <taxon>Phaeotrichaceae</taxon>
        <taxon>Trichodelitschia</taxon>
    </lineage>
</organism>
<proteinExistence type="predicted"/>
<feature type="region of interest" description="Disordered" evidence="1">
    <location>
        <begin position="15"/>
        <end position="57"/>
    </location>
</feature>